<sequence length="440" mass="49928">MDSFLTSGMMQLHNGRGGAVNVQQRRQALSISPNKLKRTSNQFSTIIEQSVHHPDNMEELEATRHPTLLLITYSAFYSAAFLLGLLGNTFAVLSVILHPQLRSSTDYLISSLATADLLIILFCLPTTLLNNLLTEWQLGAIGCKVSTWINSTTSCASIFTLVAVTADRYLAICHTMKYAVWDSRWTLYVIAGIWMLSGMLAAPTLAIYDEILFTLDPPNGTLVARLCIATQDETMNFIIVNLLLAFTIPFTLISALYTRIFITVSSHRSFAVNAKIRDERVKLRVAQMMFTVIIVFALCWLPLHGIYSYFFLAKDYSTSTFQFASQVLRPIFQWLSLLSSSLNPLIYIVYSQKYRRAFRQLLILPCRQRYERTRSMAQSTLRSRLKSHSPDETLFWRRFNGDSKSACDIITLPSITILSTLNVSFPPQSERTRYYATTSF</sequence>
<feature type="transmembrane region" description="Helical" evidence="9">
    <location>
        <begin position="75"/>
        <end position="96"/>
    </location>
</feature>
<proteinExistence type="inferred from homology"/>
<keyword evidence="3 9" id="KW-1133">Transmembrane helix</keyword>
<evidence type="ECO:0000256" key="6">
    <source>
        <dbReference type="ARBA" id="ARBA00023170"/>
    </source>
</evidence>
<dbReference type="Gene3D" id="1.20.1070.10">
    <property type="entry name" value="Rhodopsin 7-helix transmembrane proteins"/>
    <property type="match status" value="1"/>
</dbReference>
<dbReference type="GO" id="GO:0005886">
    <property type="term" value="C:plasma membrane"/>
    <property type="evidence" value="ECO:0007669"/>
    <property type="project" value="TreeGrafter"/>
</dbReference>
<gene>
    <name evidence="11" type="ORF">X798_02203</name>
</gene>
<dbReference type="InterPro" id="IPR017452">
    <property type="entry name" value="GPCR_Rhodpsn_7TM"/>
</dbReference>
<dbReference type="PROSITE" id="PS50262">
    <property type="entry name" value="G_PROTEIN_RECEP_F1_2"/>
    <property type="match status" value="1"/>
</dbReference>
<keyword evidence="6 8" id="KW-0675">Receptor</keyword>
<dbReference type="GO" id="GO:0004930">
    <property type="term" value="F:G protein-coupled receptor activity"/>
    <property type="evidence" value="ECO:0007669"/>
    <property type="project" value="UniProtKB-KW"/>
</dbReference>
<feature type="transmembrane region" description="Helical" evidence="9">
    <location>
        <begin position="331"/>
        <end position="350"/>
    </location>
</feature>
<dbReference type="EMBL" id="KZ269984">
    <property type="protein sequence ID" value="OZC10780.1"/>
    <property type="molecule type" value="Genomic_DNA"/>
</dbReference>
<evidence type="ECO:0000313" key="12">
    <source>
        <dbReference type="Proteomes" id="UP000242913"/>
    </source>
</evidence>
<keyword evidence="2 8" id="KW-0812">Transmembrane</keyword>
<dbReference type="PANTHER" id="PTHR24243:SF224">
    <property type="entry name" value="G-PROTEIN COUPLED RECEPTOR 19-RELATED"/>
    <property type="match status" value="1"/>
</dbReference>
<feature type="transmembrane region" description="Helical" evidence="9">
    <location>
        <begin position="187"/>
        <end position="208"/>
    </location>
</feature>
<protein>
    <submittedName>
        <fullName evidence="11">7 transmembrane receptor</fullName>
    </submittedName>
</protein>
<keyword evidence="12" id="KW-1185">Reference proteome</keyword>
<dbReference type="Proteomes" id="UP000242913">
    <property type="component" value="Unassembled WGS sequence"/>
</dbReference>
<name>A0A238C1A1_9BILA</name>
<organism evidence="11 12">
    <name type="scientific">Onchocerca flexuosa</name>
    <dbReference type="NCBI Taxonomy" id="387005"/>
    <lineage>
        <taxon>Eukaryota</taxon>
        <taxon>Metazoa</taxon>
        <taxon>Ecdysozoa</taxon>
        <taxon>Nematoda</taxon>
        <taxon>Chromadorea</taxon>
        <taxon>Rhabditida</taxon>
        <taxon>Spirurina</taxon>
        <taxon>Spiruromorpha</taxon>
        <taxon>Filarioidea</taxon>
        <taxon>Onchocercidae</taxon>
        <taxon>Onchocerca</taxon>
    </lineage>
</organism>
<dbReference type="SUPFAM" id="SSF81321">
    <property type="entry name" value="Family A G protein-coupled receptor-like"/>
    <property type="match status" value="1"/>
</dbReference>
<evidence type="ECO:0000259" key="10">
    <source>
        <dbReference type="PROSITE" id="PS50262"/>
    </source>
</evidence>
<evidence type="ECO:0000256" key="5">
    <source>
        <dbReference type="ARBA" id="ARBA00023136"/>
    </source>
</evidence>
<comment type="similarity">
    <text evidence="8">Belongs to the G-protein coupled receptor 1 family.</text>
</comment>
<evidence type="ECO:0000256" key="3">
    <source>
        <dbReference type="ARBA" id="ARBA00022989"/>
    </source>
</evidence>
<comment type="subcellular location">
    <subcellularLocation>
        <location evidence="1">Membrane</location>
        <topology evidence="1">Multi-pass membrane protein</topology>
    </subcellularLocation>
</comment>
<dbReference type="PANTHER" id="PTHR24243">
    <property type="entry name" value="G-PROTEIN COUPLED RECEPTOR"/>
    <property type="match status" value="1"/>
</dbReference>
<feature type="domain" description="G-protein coupled receptors family 1 profile" evidence="10">
    <location>
        <begin position="87"/>
        <end position="347"/>
    </location>
</feature>
<keyword evidence="7 8" id="KW-0807">Transducer</keyword>
<dbReference type="Pfam" id="PF00001">
    <property type="entry name" value="7tm_1"/>
    <property type="match status" value="1"/>
</dbReference>
<keyword evidence="5 9" id="KW-0472">Membrane</keyword>
<evidence type="ECO:0000256" key="8">
    <source>
        <dbReference type="RuleBase" id="RU000688"/>
    </source>
</evidence>
<dbReference type="InterPro" id="IPR000276">
    <property type="entry name" value="GPCR_Rhodpsn"/>
</dbReference>
<evidence type="ECO:0000256" key="9">
    <source>
        <dbReference type="SAM" id="Phobius"/>
    </source>
</evidence>
<dbReference type="PRINTS" id="PR00237">
    <property type="entry name" value="GPCRRHODOPSN"/>
</dbReference>
<keyword evidence="4 8" id="KW-0297">G-protein coupled receptor</keyword>
<feature type="transmembrane region" description="Helical" evidence="9">
    <location>
        <begin position="238"/>
        <end position="264"/>
    </location>
</feature>
<dbReference type="SMART" id="SM01381">
    <property type="entry name" value="7TM_GPCR_Srsx"/>
    <property type="match status" value="1"/>
</dbReference>
<evidence type="ECO:0000256" key="2">
    <source>
        <dbReference type="ARBA" id="ARBA00022692"/>
    </source>
</evidence>
<feature type="transmembrane region" description="Helical" evidence="9">
    <location>
        <begin position="148"/>
        <end position="166"/>
    </location>
</feature>
<evidence type="ECO:0000256" key="4">
    <source>
        <dbReference type="ARBA" id="ARBA00023040"/>
    </source>
</evidence>
<feature type="transmembrane region" description="Helical" evidence="9">
    <location>
        <begin position="285"/>
        <end position="311"/>
    </location>
</feature>
<evidence type="ECO:0000256" key="1">
    <source>
        <dbReference type="ARBA" id="ARBA00004141"/>
    </source>
</evidence>
<feature type="transmembrane region" description="Helical" evidence="9">
    <location>
        <begin position="108"/>
        <end position="128"/>
    </location>
</feature>
<evidence type="ECO:0000313" key="11">
    <source>
        <dbReference type="EMBL" id="OZC10780.1"/>
    </source>
</evidence>
<dbReference type="OrthoDB" id="5975505at2759"/>
<accession>A0A238C1A1</accession>
<reference evidence="11 12" key="1">
    <citation type="submission" date="2015-12" db="EMBL/GenBank/DDBJ databases">
        <title>Draft genome of the nematode, Onchocerca flexuosa.</title>
        <authorList>
            <person name="Mitreva M."/>
        </authorList>
    </citation>
    <scope>NUCLEOTIDE SEQUENCE [LARGE SCALE GENOMIC DNA]</scope>
    <source>
        <strain evidence="11">Red Deer</strain>
    </source>
</reference>
<dbReference type="AlphaFoldDB" id="A0A238C1A1"/>
<evidence type="ECO:0000256" key="7">
    <source>
        <dbReference type="ARBA" id="ARBA00023224"/>
    </source>
</evidence>
<dbReference type="PROSITE" id="PS00237">
    <property type="entry name" value="G_PROTEIN_RECEP_F1_1"/>
    <property type="match status" value="1"/>
</dbReference>